<feature type="region of interest" description="Disordered" evidence="4">
    <location>
        <begin position="1"/>
        <end position="22"/>
    </location>
</feature>
<dbReference type="InterPro" id="IPR045229">
    <property type="entry name" value="TPP_enz"/>
</dbReference>
<evidence type="ECO:0000256" key="3">
    <source>
        <dbReference type="RuleBase" id="RU362132"/>
    </source>
</evidence>
<dbReference type="CDD" id="cd07035">
    <property type="entry name" value="TPP_PYR_POX_like"/>
    <property type="match status" value="1"/>
</dbReference>
<evidence type="ECO:0000256" key="4">
    <source>
        <dbReference type="SAM" id="MobiDB-lite"/>
    </source>
</evidence>
<dbReference type="eggNOG" id="COG0028">
    <property type="taxonomic scope" value="Bacteria"/>
</dbReference>
<dbReference type="Pfam" id="PF00205">
    <property type="entry name" value="TPP_enzyme_M"/>
    <property type="match status" value="1"/>
</dbReference>
<dbReference type="InterPro" id="IPR029061">
    <property type="entry name" value="THDP-binding"/>
</dbReference>
<dbReference type="PANTHER" id="PTHR18968">
    <property type="entry name" value="THIAMINE PYROPHOSPHATE ENZYMES"/>
    <property type="match status" value="1"/>
</dbReference>
<dbReference type="Gene3D" id="3.40.50.970">
    <property type="match status" value="2"/>
</dbReference>
<gene>
    <name evidence="8" type="primary">ilvG</name>
    <name evidence="8" type="ordered locus">CMM_0682</name>
</gene>
<dbReference type="InterPro" id="IPR029035">
    <property type="entry name" value="DHS-like_NAD/FAD-binding_dom"/>
</dbReference>
<evidence type="ECO:0000313" key="9">
    <source>
        <dbReference type="Proteomes" id="UP000001564"/>
    </source>
</evidence>
<keyword evidence="2 3" id="KW-0786">Thiamine pyrophosphate</keyword>
<dbReference type="GO" id="GO:0000287">
    <property type="term" value="F:magnesium ion binding"/>
    <property type="evidence" value="ECO:0007669"/>
    <property type="project" value="InterPro"/>
</dbReference>
<dbReference type="GO" id="GO:0030976">
    <property type="term" value="F:thiamine pyrophosphate binding"/>
    <property type="evidence" value="ECO:0007669"/>
    <property type="project" value="InterPro"/>
</dbReference>
<keyword evidence="9" id="KW-1185">Reference proteome</keyword>
<protein>
    <submittedName>
        <fullName evidence="8">Acetolactate synthase</fullName>
        <ecNumber evidence="8">2.2.1.6</ecNumber>
    </submittedName>
</protein>
<dbReference type="GO" id="GO:0003984">
    <property type="term" value="F:acetolactate synthase activity"/>
    <property type="evidence" value="ECO:0007669"/>
    <property type="project" value="UniProtKB-EC"/>
</dbReference>
<evidence type="ECO:0000259" key="6">
    <source>
        <dbReference type="Pfam" id="PF02775"/>
    </source>
</evidence>
<evidence type="ECO:0000259" key="7">
    <source>
        <dbReference type="Pfam" id="PF02776"/>
    </source>
</evidence>
<dbReference type="CDD" id="cd00568">
    <property type="entry name" value="TPP_enzymes"/>
    <property type="match status" value="1"/>
</dbReference>
<dbReference type="HOGENOM" id="CLU_013748_3_1_11"/>
<dbReference type="GO" id="GO:0050660">
    <property type="term" value="F:flavin adenine dinucleotide binding"/>
    <property type="evidence" value="ECO:0007669"/>
    <property type="project" value="TreeGrafter"/>
</dbReference>
<evidence type="ECO:0000259" key="5">
    <source>
        <dbReference type="Pfam" id="PF00205"/>
    </source>
</evidence>
<keyword evidence="8" id="KW-0808">Transferase</keyword>
<dbReference type="InterPro" id="IPR012000">
    <property type="entry name" value="Thiamin_PyroP_enz_cen_dom"/>
</dbReference>
<dbReference type="PANTHER" id="PTHR18968:SF13">
    <property type="entry name" value="ACETOLACTATE SYNTHASE CATALYTIC SUBUNIT, MITOCHONDRIAL"/>
    <property type="match status" value="1"/>
</dbReference>
<dbReference type="GO" id="GO:0005948">
    <property type="term" value="C:acetolactate synthase complex"/>
    <property type="evidence" value="ECO:0007669"/>
    <property type="project" value="TreeGrafter"/>
</dbReference>
<accession>A5CNS1</accession>
<dbReference type="Pfam" id="PF02775">
    <property type="entry name" value="TPP_enzyme_C"/>
    <property type="match status" value="1"/>
</dbReference>
<evidence type="ECO:0000256" key="1">
    <source>
        <dbReference type="ARBA" id="ARBA00007812"/>
    </source>
</evidence>
<dbReference type="OrthoDB" id="2443624at2"/>
<dbReference type="Pfam" id="PF02776">
    <property type="entry name" value="TPP_enzyme_N"/>
    <property type="match status" value="1"/>
</dbReference>
<organism evidence="8 9">
    <name type="scientific">Clavibacter michiganensis subsp. michiganensis (strain NCPPB 382)</name>
    <dbReference type="NCBI Taxonomy" id="443906"/>
    <lineage>
        <taxon>Bacteria</taxon>
        <taxon>Bacillati</taxon>
        <taxon>Actinomycetota</taxon>
        <taxon>Actinomycetes</taxon>
        <taxon>Micrococcales</taxon>
        <taxon>Microbacteriaceae</taxon>
        <taxon>Clavibacter</taxon>
    </lineage>
</organism>
<feature type="domain" description="Thiamine pyrophosphate enzyme central" evidence="5">
    <location>
        <begin position="201"/>
        <end position="329"/>
    </location>
</feature>
<dbReference type="GO" id="GO:0009097">
    <property type="term" value="P:isoleucine biosynthetic process"/>
    <property type="evidence" value="ECO:0007669"/>
    <property type="project" value="TreeGrafter"/>
</dbReference>
<evidence type="ECO:0000256" key="2">
    <source>
        <dbReference type="ARBA" id="ARBA00023052"/>
    </source>
</evidence>
<proteinExistence type="inferred from homology"/>
<feature type="domain" description="Thiamine pyrophosphate enzyme TPP-binding" evidence="6">
    <location>
        <begin position="407"/>
        <end position="522"/>
    </location>
</feature>
<dbReference type="RefSeq" id="WP_011931902.1">
    <property type="nucleotide sequence ID" value="NC_009480.1"/>
</dbReference>
<dbReference type="SUPFAM" id="SSF52467">
    <property type="entry name" value="DHS-like NAD/FAD-binding domain"/>
    <property type="match status" value="1"/>
</dbReference>
<reference evidence="8 9" key="1">
    <citation type="journal article" date="2008" name="J. Bacteriol.">
        <title>The genome sequence of the tomato-pathogenic actinomycete Clavibacter michiganensis subsp. michiganensis NCPPB382 reveals a large island involved in pathogenicity.</title>
        <authorList>
            <person name="Gartemann K.H."/>
            <person name="Abt B."/>
            <person name="Bekel T."/>
            <person name="Burger A."/>
            <person name="Engemann J."/>
            <person name="Flugel M."/>
            <person name="Gaigalat L."/>
            <person name="Goesmann A."/>
            <person name="Grafen I."/>
            <person name="Kalinowski J."/>
            <person name="Kaup O."/>
            <person name="Kirchner O."/>
            <person name="Krause L."/>
            <person name="Linke B."/>
            <person name="McHardy A."/>
            <person name="Meyer F."/>
            <person name="Pohle S."/>
            <person name="Ruckert C."/>
            <person name="Schneiker S."/>
            <person name="Zellermann E.M."/>
            <person name="Puhler A."/>
            <person name="Eichenlaub R."/>
            <person name="Kaiser O."/>
            <person name="Bartels D."/>
        </authorList>
    </citation>
    <scope>NUCLEOTIDE SEQUENCE [LARGE SCALE GENOMIC DNA]</scope>
    <source>
        <strain evidence="8 9">NCPPB 382</strain>
    </source>
</reference>
<comment type="similarity">
    <text evidence="1 3">Belongs to the TPP enzyme family.</text>
</comment>
<dbReference type="EMBL" id="AM711867">
    <property type="protein sequence ID" value="CAN00710.1"/>
    <property type="molecule type" value="Genomic_DNA"/>
</dbReference>
<dbReference type="SUPFAM" id="SSF52518">
    <property type="entry name" value="Thiamin diphosphate-binding fold (THDP-binding)"/>
    <property type="match status" value="2"/>
</dbReference>
<evidence type="ECO:0000313" key="8">
    <source>
        <dbReference type="EMBL" id="CAN00710.1"/>
    </source>
</evidence>
<feature type="domain" description="Thiamine pyrophosphate enzyme N-terminal TPP-binding" evidence="7">
    <location>
        <begin position="29"/>
        <end position="133"/>
    </location>
</feature>
<dbReference type="InterPro" id="IPR012001">
    <property type="entry name" value="Thiamin_PyroP_enz_TPP-bd_dom"/>
</dbReference>
<dbReference type="EC" id="2.2.1.6" evidence="8"/>
<dbReference type="InterPro" id="IPR011766">
    <property type="entry name" value="TPP_enzyme_TPP-bd"/>
</dbReference>
<dbReference type="GO" id="GO:0009099">
    <property type="term" value="P:L-valine biosynthetic process"/>
    <property type="evidence" value="ECO:0007669"/>
    <property type="project" value="TreeGrafter"/>
</dbReference>
<dbReference type="Proteomes" id="UP000001564">
    <property type="component" value="Chromosome"/>
</dbReference>
<dbReference type="KEGG" id="cmi:CMM_0682"/>
<sequence length="549" mass="55276">MSGASGHPDPAAGERAIPPDAATSDPWAVVARTLLEHGVRQVLGLPDDDMASLAAFRTAGIDFVWMSSQRTAVSAAAGQAIASRRSAVVVVGRGPGVAATVPSLLEALAAHAPVLVLASGTASARLRDRAFQDAPTLALAAPVTVWAERVETGAALPGAIAEALARAGAVPGGPVLLEIPDGLTVEGEVRRPSTRMELPELLSAFLAAERPVILVGGGARGAVPPAALHELADRAGAGVAVTASGRGAASEGASTFLGVAGLYLPEESAAVVRDATVVLAVGTRLEETAVTGLPGDTPVLQVDAAVSGIDRGRAGGHVIADAGDALRALAEALPEARTTHAAWRRRVASAIPAAVRSERYRGSPLAAVLRSLADALPEGTVVVHENGLRDIWSYLAPVFRLPDGCTAVAPSELTTLGSGVAAAAGIALGGAPLTVCICGDGAFSTLLPDLGLFARRPMPLLYVILDDGGYGWLDSQARAAGLASDFTRGSLIEALLPSVGGSCEVLTVGDGGDPAPVLRDAVARAGLGRVTLVRVPVGRADVPPLNEAP</sequence>
<dbReference type="AlphaFoldDB" id="A5CNS1"/>
<name>A5CNS1_CLAM3</name>
<dbReference type="Gene3D" id="3.40.50.1220">
    <property type="entry name" value="TPP-binding domain"/>
    <property type="match status" value="1"/>
</dbReference>